<organism evidence="2 3">
    <name type="scientific">Mobilitalea sibirica</name>
    <dbReference type="NCBI Taxonomy" id="1462919"/>
    <lineage>
        <taxon>Bacteria</taxon>
        <taxon>Bacillati</taxon>
        <taxon>Bacillota</taxon>
        <taxon>Clostridia</taxon>
        <taxon>Lachnospirales</taxon>
        <taxon>Lachnospiraceae</taxon>
        <taxon>Mobilitalea</taxon>
    </lineage>
</organism>
<protein>
    <submittedName>
        <fullName evidence="2">Uncharacterized protein</fullName>
    </submittedName>
</protein>
<dbReference type="RefSeq" id="WP_197661058.1">
    <property type="nucleotide sequence ID" value="NZ_JAEAGR010000006.1"/>
</dbReference>
<name>A0A8J7HB93_9FIRM</name>
<sequence>MKKVLSVILCSTLIMTLLTACGSKETGSNNTAVKTGLAVITEASKSKDAGEADGLAQANSTAVAVLVDSKGVIKKCAIDVIQPKINFSIAGEITTDMATVFVSKEELGDAYGMKKASGIGKEWNEQAAALAEYVTGKTVEDLKGIALDEEGHPTEADLTSSVTMSIGEIIDAVEKAVANAEELGASANDKLGLGLVSNLGKSKNASAEGDGTAQAYTHYGVITLDKDGKITSSIIDASQANIKFSADGKITSDIAGEFKTKLELGDAYNMKGNSGIGKEWYEQAKAFADYIKGKTVTEVTGIALDEEDVPTDKDLVSSVTIGIADFLTVVEKAGAVAK</sequence>
<dbReference type="PROSITE" id="PS51257">
    <property type="entry name" value="PROKAR_LIPOPROTEIN"/>
    <property type="match status" value="1"/>
</dbReference>
<reference evidence="2" key="1">
    <citation type="submission" date="2020-12" db="EMBL/GenBank/DDBJ databases">
        <title>M. sibirica DSM 26468T genome.</title>
        <authorList>
            <person name="Thieme N."/>
            <person name="Rettenmaier R."/>
            <person name="Zverlov V."/>
            <person name="Liebl W."/>
        </authorList>
    </citation>
    <scope>NUCLEOTIDE SEQUENCE</scope>
    <source>
        <strain evidence="2">DSM 26468</strain>
    </source>
</reference>
<keyword evidence="1" id="KW-0732">Signal</keyword>
<dbReference type="Proteomes" id="UP000623269">
    <property type="component" value="Unassembled WGS sequence"/>
</dbReference>
<evidence type="ECO:0000313" key="3">
    <source>
        <dbReference type="Proteomes" id="UP000623269"/>
    </source>
</evidence>
<feature type="chain" id="PRO_5038409932" evidence="1">
    <location>
        <begin position="21"/>
        <end position="338"/>
    </location>
</feature>
<evidence type="ECO:0000313" key="2">
    <source>
        <dbReference type="EMBL" id="MBH1940841.1"/>
    </source>
</evidence>
<evidence type="ECO:0000256" key="1">
    <source>
        <dbReference type="SAM" id="SignalP"/>
    </source>
</evidence>
<gene>
    <name evidence="2" type="ORF">I5677_08065</name>
</gene>
<keyword evidence="3" id="KW-1185">Reference proteome</keyword>
<accession>A0A8J7HB93</accession>
<dbReference type="EMBL" id="JAEAGR010000006">
    <property type="protein sequence ID" value="MBH1940841.1"/>
    <property type="molecule type" value="Genomic_DNA"/>
</dbReference>
<proteinExistence type="predicted"/>
<comment type="caution">
    <text evidence="2">The sequence shown here is derived from an EMBL/GenBank/DDBJ whole genome shotgun (WGS) entry which is preliminary data.</text>
</comment>
<dbReference type="AlphaFoldDB" id="A0A8J7HB93"/>
<feature type="signal peptide" evidence="1">
    <location>
        <begin position="1"/>
        <end position="20"/>
    </location>
</feature>
<dbReference type="Gene3D" id="3.90.1010.20">
    <property type="match status" value="2"/>
</dbReference>